<gene>
    <name evidence="1" type="ORF">CQR80_10765</name>
</gene>
<protein>
    <submittedName>
        <fullName evidence="1">Uncharacterized protein</fullName>
    </submittedName>
</protein>
<reference evidence="1 2" key="1">
    <citation type="submission" date="2017-10" db="EMBL/GenBank/DDBJ databases">
        <title>Draft genome sequences of Aggregatibacter actinomycetemcomitans strains 310a and 310b.</title>
        <authorList>
            <person name="May A.C."/>
            <person name="Ohta H."/>
            <person name="Maeda H."/>
            <person name="Kokeguchi S."/>
            <person name="Cugini C."/>
        </authorList>
    </citation>
    <scope>NUCLEOTIDE SEQUENCE [LARGE SCALE GENOMIC DNA]</scope>
    <source>
        <strain evidence="1 2">310b</strain>
    </source>
</reference>
<sequence>MIFNVIAFTSYCCEWVEDPVKILSYNIVMLIGLFKVFFDGWRRKSEKYDLGLIIEKRNLFCEPKLL</sequence>
<proteinExistence type="predicted"/>
<organism evidence="1 2">
    <name type="scientific">Aggregatibacter actinomycetemcomitans</name>
    <name type="common">Actinobacillus actinomycetemcomitans</name>
    <name type="synonym">Haemophilus actinomycetemcomitans</name>
    <dbReference type="NCBI Taxonomy" id="714"/>
    <lineage>
        <taxon>Bacteria</taxon>
        <taxon>Pseudomonadati</taxon>
        <taxon>Pseudomonadota</taxon>
        <taxon>Gammaproteobacteria</taxon>
        <taxon>Pasteurellales</taxon>
        <taxon>Pasteurellaceae</taxon>
        <taxon>Aggregatibacter</taxon>
    </lineage>
</organism>
<evidence type="ECO:0000313" key="1">
    <source>
        <dbReference type="EMBL" id="PHO19703.1"/>
    </source>
</evidence>
<dbReference type="EMBL" id="PCGW01000028">
    <property type="protein sequence ID" value="PHO19703.1"/>
    <property type="molecule type" value="Genomic_DNA"/>
</dbReference>
<dbReference type="Proteomes" id="UP000226080">
    <property type="component" value="Unassembled WGS sequence"/>
</dbReference>
<name>A0A2G1DMH7_AGGAC</name>
<evidence type="ECO:0000313" key="2">
    <source>
        <dbReference type="Proteomes" id="UP000226080"/>
    </source>
</evidence>
<comment type="caution">
    <text evidence="1">The sequence shown here is derived from an EMBL/GenBank/DDBJ whole genome shotgun (WGS) entry which is preliminary data.</text>
</comment>
<accession>A0A2G1DMH7</accession>
<keyword evidence="2" id="KW-1185">Reference proteome</keyword>